<keyword evidence="11 15" id="KW-1133">Transmembrane helix</keyword>
<dbReference type="InterPro" id="IPR003960">
    <property type="entry name" value="ATPase_AAA_CS"/>
</dbReference>
<feature type="binding site" evidence="15">
    <location>
        <position position="507"/>
    </location>
    <ligand>
        <name>Zn(2+)</name>
        <dbReference type="ChEBI" id="CHEBI:29105"/>
        <note>catalytic</note>
    </ligand>
</feature>
<dbReference type="Pfam" id="PF01434">
    <property type="entry name" value="Peptidase_M41"/>
    <property type="match status" value="1"/>
</dbReference>
<comment type="caution">
    <text evidence="19">The sequence shown here is derived from an EMBL/GenBank/DDBJ whole genome shotgun (WGS) entry which is preliminary data.</text>
</comment>
<keyword evidence="19" id="KW-0131">Cell cycle</keyword>
<dbReference type="Gene3D" id="1.20.58.760">
    <property type="entry name" value="Peptidase M41"/>
    <property type="match status" value="1"/>
</dbReference>
<evidence type="ECO:0000313" key="20">
    <source>
        <dbReference type="Proteomes" id="UP000178820"/>
    </source>
</evidence>
<evidence type="ECO:0000256" key="1">
    <source>
        <dbReference type="ARBA" id="ARBA00004370"/>
    </source>
</evidence>
<gene>
    <name evidence="15" type="primary">ftsH</name>
    <name evidence="19" type="ORF">A3D44_03530</name>
</gene>
<dbReference type="InterPro" id="IPR027417">
    <property type="entry name" value="P-loop_NTPase"/>
</dbReference>
<dbReference type="InterPro" id="IPR041569">
    <property type="entry name" value="AAA_lid_3"/>
</dbReference>
<dbReference type="FunFam" id="1.10.8.60:FF:000001">
    <property type="entry name" value="ATP-dependent zinc metalloprotease FtsH"/>
    <property type="match status" value="1"/>
</dbReference>
<dbReference type="InterPro" id="IPR037219">
    <property type="entry name" value="Peptidase_M41-like"/>
</dbReference>
<reference evidence="19 20" key="1">
    <citation type="journal article" date="2016" name="Nat. Commun.">
        <title>Thousands of microbial genomes shed light on interconnected biogeochemical processes in an aquifer system.</title>
        <authorList>
            <person name="Anantharaman K."/>
            <person name="Brown C.T."/>
            <person name="Hug L.A."/>
            <person name="Sharon I."/>
            <person name="Castelle C.J."/>
            <person name="Probst A.J."/>
            <person name="Thomas B.C."/>
            <person name="Singh A."/>
            <person name="Wilkins M.J."/>
            <person name="Karaoz U."/>
            <person name="Brodie E.L."/>
            <person name="Williams K.H."/>
            <person name="Hubbard S.S."/>
            <person name="Banfield J.F."/>
        </authorList>
    </citation>
    <scope>NUCLEOTIDE SEQUENCE [LARGE SCALE GENOMIC DNA]</scope>
</reference>
<dbReference type="SUPFAM" id="SSF140990">
    <property type="entry name" value="FtsH protease domain-like"/>
    <property type="match status" value="1"/>
</dbReference>
<dbReference type="GO" id="GO:0004222">
    <property type="term" value="F:metalloendopeptidase activity"/>
    <property type="evidence" value="ECO:0007669"/>
    <property type="project" value="InterPro"/>
</dbReference>
<feature type="domain" description="AAA+ ATPase" evidence="18">
    <location>
        <begin position="201"/>
        <end position="340"/>
    </location>
</feature>
<dbReference type="GO" id="GO:0016887">
    <property type="term" value="F:ATP hydrolysis activity"/>
    <property type="evidence" value="ECO:0007669"/>
    <property type="project" value="UniProtKB-UniRule"/>
</dbReference>
<feature type="transmembrane region" description="Helical" evidence="15">
    <location>
        <begin position="109"/>
        <end position="132"/>
    </location>
</feature>
<dbReference type="CDD" id="cd19501">
    <property type="entry name" value="RecA-like_FtsH"/>
    <property type="match status" value="1"/>
</dbReference>
<keyword evidence="10 15" id="KW-0067">ATP-binding</keyword>
<evidence type="ECO:0000256" key="17">
    <source>
        <dbReference type="SAM" id="MobiDB-lite"/>
    </source>
</evidence>
<evidence type="ECO:0000259" key="18">
    <source>
        <dbReference type="SMART" id="SM00382"/>
    </source>
</evidence>
<comment type="function">
    <text evidence="15">Acts as a processive, ATP-dependent zinc metallopeptidase for both cytoplasmic and membrane proteins. Plays a role in the quality control of integral membrane proteins.</text>
</comment>
<evidence type="ECO:0000256" key="9">
    <source>
        <dbReference type="ARBA" id="ARBA00022833"/>
    </source>
</evidence>
<feature type="region of interest" description="Disordered" evidence="17">
    <location>
        <begin position="607"/>
        <end position="627"/>
    </location>
</feature>
<dbReference type="GO" id="GO:0005886">
    <property type="term" value="C:plasma membrane"/>
    <property type="evidence" value="ECO:0007669"/>
    <property type="project" value="UniProtKB-SubCell"/>
</dbReference>
<feature type="transmembrane region" description="Helical" evidence="15">
    <location>
        <begin position="12"/>
        <end position="31"/>
    </location>
</feature>
<comment type="cofactor">
    <cofactor evidence="15">
        <name>Zn(2+)</name>
        <dbReference type="ChEBI" id="CHEBI:29105"/>
    </cofactor>
    <text evidence="15">Binds 1 zinc ion per subunit.</text>
</comment>
<evidence type="ECO:0000256" key="14">
    <source>
        <dbReference type="ARBA" id="ARBA00061570"/>
    </source>
</evidence>
<keyword evidence="19" id="KW-0132">Cell division</keyword>
<dbReference type="GO" id="GO:0051301">
    <property type="term" value="P:cell division"/>
    <property type="evidence" value="ECO:0007669"/>
    <property type="project" value="UniProtKB-KW"/>
</dbReference>
<evidence type="ECO:0000313" key="19">
    <source>
        <dbReference type="EMBL" id="OGZ69468.1"/>
    </source>
</evidence>
<feature type="binding site" evidence="15">
    <location>
        <position position="431"/>
    </location>
    <ligand>
        <name>Zn(2+)</name>
        <dbReference type="ChEBI" id="CHEBI:29105"/>
        <note>catalytic</note>
    </ligand>
</feature>
<dbReference type="GO" id="GO:0030163">
    <property type="term" value="P:protein catabolic process"/>
    <property type="evidence" value="ECO:0007669"/>
    <property type="project" value="UniProtKB-UniRule"/>
</dbReference>
<dbReference type="FunFam" id="1.20.58.760:FF:000001">
    <property type="entry name" value="ATP-dependent zinc metalloprotease FtsH"/>
    <property type="match status" value="1"/>
</dbReference>
<dbReference type="Gene3D" id="1.10.8.60">
    <property type="match status" value="1"/>
</dbReference>
<evidence type="ECO:0000256" key="4">
    <source>
        <dbReference type="ARBA" id="ARBA00022670"/>
    </source>
</evidence>
<dbReference type="AlphaFoldDB" id="A0A1G2I5Y9"/>
<dbReference type="EC" id="3.4.24.-" evidence="15"/>
<sequence>MKLNPLLKNFIFVILILLVIGGVFSLLYLPAEKQNQISISQLVQDINAEKVKKIDVSGDAIKITYTDDKTAQSMKESNSVLADVLTNLGADSAKLQKVEISASTVQESVWSWLLPALLYGILPLVLIGFFLWTMMRQARSGAGQVFDFTRSKARIFGADPNNKEKITFKDVAGLKEAKEELMEIVDFLKFPKKYLAMGAKVPRGVLLLGSSGVGKTMLARAVAGEANVPFFSISGSEFVEMFVGVGSARVRDLFSTAKKASPSIIFIDELDAIGRHRGAGIGGGHDEREQTLNMILVEMDGFQKDTGVLVFAATNRGDILDPALLRPGRFDRKIILDNPDVHDREAILQIHSKEKPLASNINFKEIAERTPGFSGADLANVANEAALLAARQNKTQVFQDDFLEAIEKVLLGPERKSHILSKKEKEITAYHEAGHALVSSSIPGTDPIRKISIISRGMAGGYTFQVPSEDNKMRTKTQFLAEIATLMGGFSAERLVFGEMSTGASNDLGKASHLARKIVKEWGMSSLGPISFGDKEEMVFLGREISEQRNYSEAVAEKIDKEIETILRSAEKRATEIVAKRRDMLEKIAKILVEKETIEREEFEKIIGNGKSQIPNHKSQINSKSKK</sequence>
<evidence type="ECO:0000256" key="8">
    <source>
        <dbReference type="ARBA" id="ARBA00022801"/>
    </source>
</evidence>
<dbReference type="Pfam" id="PF06480">
    <property type="entry name" value="FtsH_ext"/>
    <property type="match status" value="1"/>
</dbReference>
<dbReference type="InterPro" id="IPR005936">
    <property type="entry name" value="FtsH"/>
</dbReference>
<comment type="subcellular location">
    <subcellularLocation>
        <location evidence="15">Cell membrane</location>
        <topology evidence="15">Multi-pass membrane protein</topology>
        <orientation evidence="15">Cytoplasmic side</orientation>
    </subcellularLocation>
    <subcellularLocation>
        <location evidence="1">Membrane</location>
    </subcellularLocation>
</comment>
<protein>
    <recommendedName>
        <fullName evidence="15">ATP-dependent zinc metalloprotease FtsH</fullName>
        <ecNumber evidence="15">3.4.24.-</ecNumber>
    </recommendedName>
</protein>
<dbReference type="InterPro" id="IPR003959">
    <property type="entry name" value="ATPase_AAA_core"/>
</dbReference>
<proteinExistence type="inferred from homology"/>
<keyword evidence="8 15" id="KW-0378">Hydrolase</keyword>
<keyword evidence="13 15" id="KW-0472">Membrane</keyword>
<comment type="similarity">
    <text evidence="14 15">In the central section; belongs to the AAA ATPase family.</text>
</comment>
<dbReference type="PANTHER" id="PTHR23076">
    <property type="entry name" value="METALLOPROTEASE M41 FTSH"/>
    <property type="match status" value="1"/>
</dbReference>
<dbReference type="GO" id="GO:0006508">
    <property type="term" value="P:proteolysis"/>
    <property type="evidence" value="ECO:0007669"/>
    <property type="project" value="UniProtKB-KW"/>
</dbReference>
<evidence type="ECO:0000256" key="15">
    <source>
        <dbReference type="HAMAP-Rule" id="MF_01458"/>
    </source>
</evidence>
<evidence type="ECO:0000256" key="7">
    <source>
        <dbReference type="ARBA" id="ARBA00022741"/>
    </source>
</evidence>
<comment type="subunit">
    <text evidence="15">Homohexamer.</text>
</comment>
<dbReference type="SMART" id="SM00382">
    <property type="entry name" value="AAA"/>
    <property type="match status" value="1"/>
</dbReference>
<keyword evidence="3 15" id="KW-1003">Cell membrane</keyword>
<evidence type="ECO:0000256" key="6">
    <source>
        <dbReference type="ARBA" id="ARBA00022723"/>
    </source>
</evidence>
<name>A0A1G2I5Y9_9BACT</name>
<dbReference type="STRING" id="1802207.A3D44_03530"/>
<dbReference type="Pfam" id="PF00004">
    <property type="entry name" value="AAA"/>
    <property type="match status" value="1"/>
</dbReference>
<dbReference type="SUPFAM" id="SSF52540">
    <property type="entry name" value="P-loop containing nucleoside triphosphate hydrolases"/>
    <property type="match status" value="1"/>
</dbReference>
<dbReference type="Pfam" id="PF17862">
    <property type="entry name" value="AAA_lid_3"/>
    <property type="match status" value="1"/>
</dbReference>
<evidence type="ECO:0000256" key="2">
    <source>
        <dbReference type="ARBA" id="ARBA00010044"/>
    </source>
</evidence>
<evidence type="ECO:0000256" key="10">
    <source>
        <dbReference type="ARBA" id="ARBA00022840"/>
    </source>
</evidence>
<feature type="active site" evidence="15">
    <location>
        <position position="432"/>
    </location>
</feature>
<dbReference type="Gene3D" id="3.40.50.300">
    <property type="entry name" value="P-loop containing nucleotide triphosphate hydrolases"/>
    <property type="match status" value="1"/>
</dbReference>
<organism evidence="19 20">
    <name type="scientific">Candidatus Staskawiczbacteria bacterium RIFCSPHIGHO2_02_FULL_42_22</name>
    <dbReference type="NCBI Taxonomy" id="1802207"/>
    <lineage>
        <taxon>Bacteria</taxon>
        <taxon>Candidatus Staskawicziibacteriota</taxon>
    </lineage>
</organism>
<dbReference type="PROSITE" id="PS00674">
    <property type="entry name" value="AAA"/>
    <property type="match status" value="1"/>
</dbReference>
<keyword evidence="7 15" id="KW-0547">Nucleotide-binding</keyword>
<dbReference type="InterPro" id="IPR000642">
    <property type="entry name" value="Peptidase_M41"/>
</dbReference>
<dbReference type="FunFam" id="3.40.50.300:FF:000001">
    <property type="entry name" value="ATP-dependent zinc metalloprotease FtsH"/>
    <property type="match status" value="1"/>
</dbReference>
<evidence type="ECO:0000256" key="11">
    <source>
        <dbReference type="ARBA" id="ARBA00022989"/>
    </source>
</evidence>
<dbReference type="InterPro" id="IPR011546">
    <property type="entry name" value="Pept_M41_FtsH_extracell"/>
</dbReference>
<dbReference type="GO" id="GO:0008270">
    <property type="term" value="F:zinc ion binding"/>
    <property type="evidence" value="ECO:0007669"/>
    <property type="project" value="UniProtKB-UniRule"/>
</dbReference>
<dbReference type="InterPro" id="IPR003593">
    <property type="entry name" value="AAA+_ATPase"/>
</dbReference>
<evidence type="ECO:0000256" key="12">
    <source>
        <dbReference type="ARBA" id="ARBA00023049"/>
    </source>
</evidence>
<comment type="caution">
    <text evidence="15">Lacks conserved residue(s) required for the propagation of feature annotation.</text>
</comment>
<evidence type="ECO:0000256" key="5">
    <source>
        <dbReference type="ARBA" id="ARBA00022692"/>
    </source>
</evidence>
<feature type="binding site" evidence="15">
    <location>
        <position position="435"/>
    </location>
    <ligand>
        <name>Zn(2+)</name>
        <dbReference type="ChEBI" id="CHEBI:29105"/>
        <note>catalytic</note>
    </ligand>
</feature>
<comment type="similarity">
    <text evidence="16">Belongs to the AAA ATPase family.</text>
</comment>
<dbReference type="GO" id="GO:0005524">
    <property type="term" value="F:ATP binding"/>
    <property type="evidence" value="ECO:0007669"/>
    <property type="project" value="UniProtKB-UniRule"/>
</dbReference>
<keyword evidence="9 15" id="KW-0862">Zinc</keyword>
<evidence type="ECO:0000256" key="16">
    <source>
        <dbReference type="RuleBase" id="RU003651"/>
    </source>
</evidence>
<keyword evidence="6 15" id="KW-0479">Metal-binding</keyword>
<feature type="compositionally biased region" description="Polar residues" evidence="17">
    <location>
        <begin position="610"/>
        <end position="627"/>
    </location>
</feature>
<dbReference type="Proteomes" id="UP000178820">
    <property type="component" value="Unassembled WGS sequence"/>
</dbReference>
<dbReference type="EMBL" id="MHOT01000010">
    <property type="protein sequence ID" value="OGZ69468.1"/>
    <property type="molecule type" value="Genomic_DNA"/>
</dbReference>
<evidence type="ECO:0000256" key="13">
    <source>
        <dbReference type="ARBA" id="ARBA00023136"/>
    </source>
</evidence>
<keyword evidence="5 15" id="KW-0812">Transmembrane</keyword>
<dbReference type="GO" id="GO:0004176">
    <property type="term" value="F:ATP-dependent peptidase activity"/>
    <property type="evidence" value="ECO:0007669"/>
    <property type="project" value="InterPro"/>
</dbReference>
<accession>A0A1G2I5Y9</accession>
<evidence type="ECO:0000256" key="3">
    <source>
        <dbReference type="ARBA" id="ARBA00022475"/>
    </source>
</evidence>
<dbReference type="HAMAP" id="MF_01458">
    <property type="entry name" value="FtsH"/>
    <property type="match status" value="1"/>
</dbReference>
<dbReference type="PANTHER" id="PTHR23076:SF97">
    <property type="entry name" value="ATP-DEPENDENT ZINC METALLOPROTEASE YME1L1"/>
    <property type="match status" value="1"/>
</dbReference>
<comment type="similarity">
    <text evidence="2 15">In the C-terminal section; belongs to the peptidase M41 family.</text>
</comment>
<keyword evidence="4 15" id="KW-0645">Protease</keyword>
<keyword evidence="12 15" id="KW-0482">Metalloprotease</keyword>
<dbReference type="NCBIfam" id="TIGR01241">
    <property type="entry name" value="FtsH_fam"/>
    <property type="match status" value="1"/>
</dbReference>